<keyword evidence="3 7" id="KW-0812">Transmembrane</keyword>
<accession>A0AB73U8C6</accession>
<gene>
    <name evidence="8" type="ORF">FJK96_23190</name>
</gene>
<dbReference type="AlphaFoldDB" id="A0AB73U8C6"/>
<evidence type="ECO:0000256" key="2">
    <source>
        <dbReference type="ARBA" id="ARBA00022475"/>
    </source>
</evidence>
<evidence type="ECO:0000256" key="7">
    <source>
        <dbReference type="SAM" id="Phobius"/>
    </source>
</evidence>
<dbReference type="InterPro" id="IPR005171">
    <property type="entry name" value="Cyt_c_oxidase_su4_prok"/>
</dbReference>
<evidence type="ECO:0000313" key="8">
    <source>
        <dbReference type="EMBL" id="QDF72772.1"/>
    </source>
</evidence>
<evidence type="ECO:0000256" key="5">
    <source>
        <dbReference type="ARBA" id="ARBA00023136"/>
    </source>
</evidence>
<protein>
    <submittedName>
        <fullName evidence="8">Uncharacterized protein</fullName>
    </submittedName>
</protein>
<evidence type="ECO:0000256" key="1">
    <source>
        <dbReference type="ARBA" id="ARBA00004651"/>
    </source>
</evidence>
<evidence type="ECO:0000256" key="4">
    <source>
        <dbReference type="ARBA" id="ARBA00022989"/>
    </source>
</evidence>
<reference evidence="8 9" key="1">
    <citation type="submission" date="2019-06" db="EMBL/GenBank/DDBJ databases">
        <title>Whole geneome sequnce of Mycobacteroides chelonae M77 isolated from bovine milk from Meghalaya, India.</title>
        <authorList>
            <person name="Vise E."/>
            <person name="Das S."/>
            <person name="Garg A."/>
            <person name="Ghatak S."/>
            <person name="Shakuntala I."/>
            <person name="Milton A.A.P."/>
            <person name="Karam A."/>
            <person name="Sanjukta R."/>
            <person name="Puro K."/>
            <person name="Sen A."/>
        </authorList>
    </citation>
    <scope>NUCLEOTIDE SEQUENCE [LARGE SCALE GENOMIC DNA]</scope>
    <source>
        <strain evidence="8 9">M77</strain>
    </source>
</reference>
<dbReference type="GO" id="GO:0005886">
    <property type="term" value="C:plasma membrane"/>
    <property type="evidence" value="ECO:0007669"/>
    <property type="project" value="UniProtKB-SubCell"/>
</dbReference>
<dbReference type="Proteomes" id="UP000317728">
    <property type="component" value="Chromosome"/>
</dbReference>
<keyword evidence="4 7" id="KW-1133">Transmembrane helix</keyword>
<evidence type="ECO:0000256" key="3">
    <source>
        <dbReference type="ARBA" id="ARBA00022692"/>
    </source>
</evidence>
<organism evidence="8 9">
    <name type="scientific">Mycobacteroides chelonae</name>
    <name type="common">Mycobacterium chelonae</name>
    <dbReference type="NCBI Taxonomy" id="1774"/>
    <lineage>
        <taxon>Bacteria</taxon>
        <taxon>Bacillati</taxon>
        <taxon>Actinomycetota</taxon>
        <taxon>Actinomycetes</taxon>
        <taxon>Mycobacteriales</taxon>
        <taxon>Mycobacteriaceae</taxon>
        <taxon>Mycobacteroides</taxon>
    </lineage>
</organism>
<evidence type="ECO:0000313" key="9">
    <source>
        <dbReference type="Proteomes" id="UP000317728"/>
    </source>
</evidence>
<dbReference type="PROSITE" id="PS51257">
    <property type="entry name" value="PROKAR_LIPOPROTEIN"/>
    <property type="match status" value="1"/>
</dbReference>
<proteinExistence type="predicted"/>
<sequence length="127" mass="13820">MHHAVPRPARTSGSSREAPVSGISSTSCGSGSSHFSIWHRHMNLTYSRKATLVFLVLVAATCISLLLDAEKGYGHNISSIIVAITFVKIWLVGNYFMELREAPGVLQFLFGGYVASVLAILLGFFYV</sequence>
<dbReference type="EMBL" id="CP041150">
    <property type="protein sequence ID" value="QDF72772.1"/>
    <property type="molecule type" value="Genomic_DNA"/>
</dbReference>
<dbReference type="Pfam" id="PF03626">
    <property type="entry name" value="COX4_pro"/>
    <property type="match status" value="1"/>
</dbReference>
<feature type="transmembrane region" description="Helical" evidence="7">
    <location>
        <begin position="50"/>
        <end position="67"/>
    </location>
</feature>
<name>A0AB73U8C6_MYCCH</name>
<evidence type="ECO:0000256" key="6">
    <source>
        <dbReference type="SAM" id="MobiDB-lite"/>
    </source>
</evidence>
<keyword evidence="5 7" id="KW-0472">Membrane</keyword>
<comment type="subcellular location">
    <subcellularLocation>
        <location evidence="1">Cell membrane</location>
        <topology evidence="1">Multi-pass membrane protein</topology>
    </subcellularLocation>
</comment>
<keyword evidence="2" id="KW-1003">Cell membrane</keyword>
<feature type="transmembrane region" description="Helical" evidence="7">
    <location>
        <begin position="105"/>
        <end position="126"/>
    </location>
</feature>
<feature type="transmembrane region" description="Helical" evidence="7">
    <location>
        <begin position="73"/>
        <end position="93"/>
    </location>
</feature>
<feature type="region of interest" description="Disordered" evidence="6">
    <location>
        <begin position="1"/>
        <end position="29"/>
    </location>
</feature>